<reference evidence="3 4" key="1">
    <citation type="submission" date="2016-07" db="EMBL/GenBank/DDBJ databases">
        <title>Pervasive Adenine N6-methylation of Active Genes in Fungi.</title>
        <authorList>
            <consortium name="DOE Joint Genome Institute"/>
            <person name="Mondo S.J."/>
            <person name="Dannebaum R.O."/>
            <person name="Kuo R.C."/>
            <person name="Labutti K."/>
            <person name="Haridas S."/>
            <person name="Kuo A."/>
            <person name="Salamov A."/>
            <person name="Ahrendt S.R."/>
            <person name="Lipzen A."/>
            <person name="Sullivan W."/>
            <person name="Andreopoulos W.B."/>
            <person name="Clum A."/>
            <person name="Lindquist E."/>
            <person name="Daum C."/>
            <person name="Ramamoorthy G.K."/>
            <person name="Gryganskyi A."/>
            <person name="Culley D."/>
            <person name="Magnuson J.K."/>
            <person name="James T.Y."/>
            <person name="O'Malley M.A."/>
            <person name="Stajich J.E."/>
            <person name="Spatafora J.W."/>
            <person name="Visel A."/>
            <person name="Grigoriev I.V."/>
        </authorList>
    </citation>
    <scope>NUCLEOTIDE SEQUENCE [LARGE SCALE GENOMIC DNA]</scope>
    <source>
        <strain evidence="3 4">JEL800</strain>
    </source>
</reference>
<evidence type="ECO:0000256" key="2">
    <source>
        <dbReference type="SAM" id="Phobius"/>
    </source>
</evidence>
<keyword evidence="4" id="KW-1185">Reference proteome</keyword>
<keyword evidence="2" id="KW-1133">Transmembrane helix</keyword>
<dbReference type="EMBL" id="MCGO01000143">
    <property type="protein sequence ID" value="ORY24438.1"/>
    <property type="molecule type" value="Genomic_DNA"/>
</dbReference>
<comment type="caution">
    <text evidence="3">The sequence shown here is derived from an EMBL/GenBank/DDBJ whole genome shotgun (WGS) entry which is preliminary data.</text>
</comment>
<keyword evidence="2" id="KW-0812">Transmembrane</keyword>
<feature type="non-terminal residue" evidence="3">
    <location>
        <position position="1"/>
    </location>
</feature>
<gene>
    <name evidence="3" type="ORF">BCR33DRAFT_808365</name>
</gene>
<evidence type="ECO:0000256" key="1">
    <source>
        <dbReference type="SAM" id="MobiDB-lite"/>
    </source>
</evidence>
<feature type="region of interest" description="Disordered" evidence="1">
    <location>
        <begin position="127"/>
        <end position="201"/>
    </location>
</feature>
<protein>
    <submittedName>
        <fullName evidence="3">Uncharacterized protein</fullName>
    </submittedName>
</protein>
<evidence type="ECO:0000313" key="4">
    <source>
        <dbReference type="Proteomes" id="UP000193642"/>
    </source>
</evidence>
<evidence type="ECO:0000313" key="3">
    <source>
        <dbReference type="EMBL" id="ORY24438.1"/>
    </source>
</evidence>
<proteinExistence type="predicted"/>
<feature type="transmembrane region" description="Helical" evidence="2">
    <location>
        <begin position="218"/>
        <end position="236"/>
    </location>
</feature>
<name>A0A1Y2APC5_9FUNG</name>
<dbReference type="Proteomes" id="UP000193642">
    <property type="component" value="Unassembled WGS sequence"/>
</dbReference>
<sequence length="238" mass="25284">PTKKQYQNLIAKLPICSFGCISKQLGSFDYATVSNSVCKAGFDEMASSCVKVNCKNQNDVKSASNFLMARKGYCFFASVMGKDGKQGGSNATAGITRLQHDVTKTTKAVLVAQPTATQIVKDATQLNSEVADKNQDATATEVEEAEDEEDADGGDDDDENDGDNDADEDDTEEDSEDNAEGEEDNTNEEADEYLPTAGATAESLGAARNVIPNDIKSTSGSVILSVGILSFTIIFMSL</sequence>
<organism evidence="3 4">
    <name type="scientific">Rhizoclosmatium globosum</name>
    <dbReference type="NCBI Taxonomy" id="329046"/>
    <lineage>
        <taxon>Eukaryota</taxon>
        <taxon>Fungi</taxon>
        <taxon>Fungi incertae sedis</taxon>
        <taxon>Chytridiomycota</taxon>
        <taxon>Chytridiomycota incertae sedis</taxon>
        <taxon>Chytridiomycetes</taxon>
        <taxon>Chytridiales</taxon>
        <taxon>Chytriomycetaceae</taxon>
        <taxon>Rhizoclosmatium</taxon>
    </lineage>
</organism>
<dbReference type="AlphaFoldDB" id="A0A1Y2APC5"/>
<dbReference type="OrthoDB" id="10424533at2759"/>
<accession>A0A1Y2APC5</accession>
<keyword evidence="2" id="KW-0472">Membrane</keyword>
<feature type="compositionally biased region" description="Acidic residues" evidence="1">
    <location>
        <begin position="141"/>
        <end position="192"/>
    </location>
</feature>